<reference evidence="1" key="1">
    <citation type="journal article" date="2021" name="Nat. Commun.">
        <title>Genetic determinants of endophytism in the Arabidopsis root mycobiome.</title>
        <authorList>
            <person name="Mesny F."/>
            <person name="Miyauchi S."/>
            <person name="Thiergart T."/>
            <person name="Pickel B."/>
            <person name="Atanasova L."/>
            <person name="Karlsson M."/>
            <person name="Huettel B."/>
            <person name="Barry K.W."/>
            <person name="Haridas S."/>
            <person name="Chen C."/>
            <person name="Bauer D."/>
            <person name="Andreopoulos W."/>
            <person name="Pangilinan J."/>
            <person name="LaButti K."/>
            <person name="Riley R."/>
            <person name="Lipzen A."/>
            <person name="Clum A."/>
            <person name="Drula E."/>
            <person name="Henrissat B."/>
            <person name="Kohler A."/>
            <person name="Grigoriev I.V."/>
            <person name="Martin F.M."/>
            <person name="Hacquard S."/>
        </authorList>
    </citation>
    <scope>NUCLEOTIDE SEQUENCE</scope>
    <source>
        <strain evidence="1">MPI-CAGE-CH-0230</strain>
    </source>
</reference>
<dbReference type="RefSeq" id="XP_046019528.1">
    <property type="nucleotide sequence ID" value="XM_046149597.1"/>
</dbReference>
<evidence type="ECO:0000313" key="1">
    <source>
        <dbReference type="EMBL" id="KAH7041473.1"/>
    </source>
</evidence>
<accession>A0A9P9BWJ1</accession>
<keyword evidence="2" id="KW-1185">Reference proteome</keyword>
<dbReference type="Gene3D" id="3.80.10.10">
    <property type="entry name" value="Ribonuclease Inhibitor"/>
    <property type="match status" value="2"/>
</dbReference>
<dbReference type="GeneID" id="70179143"/>
<dbReference type="SUPFAM" id="SSF52047">
    <property type="entry name" value="RNI-like"/>
    <property type="match status" value="1"/>
</dbReference>
<protein>
    <submittedName>
        <fullName evidence="1">Uncharacterized protein</fullName>
    </submittedName>
</protein>
<gene>
    <name evidence="1" type="ORF">B0I36DRAFT_23829</name>
</gene>
<dbReference type="InterPro" id="IPR032675">
    <property type="entry name" value="LRR_dom_sf"/>
</dbReference>
<name>A0A9P9BWJ1_9PEZI</name>
<proteinExistence type="predicted"/>
<dbReference type="EMBL" id="JAGTJQ010000001">
    <property type="protein sequence ID" value="KAH7041473.1"/>
    <property type="molecule type" value="Genomic_DNA"/>
</dbReference>
<sequence length="581" mass="64603">MPSLDETKEMPSSAQLPPEIILLVCQELAADRALGTLYHLALTASTVAPIALEQLYSLYDISPAILGTYGKRAWGTRWRSILMSTKGRTAYPYAAYLRTLSLGGNLDDVLSEMLGDKTVRQAFFAPPLEGLLCLWNDATRAQRHTRAYGLPRIDHAVTVSRCGEAIIEYIEKLARESDVKVALAHLETNSVPSGVLSAWCRRLGPGLISLRLRDGAILNKDIGVSLASECPNFNDLTLFYCLTQSAEDNSPQDNLPAFLNELQPNTLRNFEIMSKSSIGQKSLAALSRQSKSLRSLKFSGLSLDALRALDRLTECTELECFGLENDHFDRTDLVAQGLELVSKLSAWIGRCSSLRDFRIVHGHDALHLVRDLLCTSNAPLESLTLRHFSLMPTGQNRSIFEALARHKETLRELTIGHFWDPQDSVEKAPVSFLHPETTVILDSICELKQLKVLNLQGAWVDSLDFARIVEHLPQLEELQIMSYETLEDHDLLAFHAFPNLRSLMIVTPTTFSHEALVSFVKGLDPIRQNGIQIDIMAQDRENAPWQDVDLNEHIAAVNGSITLGYARNIDGDDDDSSSDSD</sequence>
<comment type="caution">
    <text evidence="1">The sequence shown here is derived from an EMBL/GenBank/DDBJ whole genome shotgun (WGS) entry which is preliminary data.</text>
</comment>
<dbReference type="OrthoDB" id="10028886at2759"/>
<organism evidence="1 2">
    <name type="scientific">Microdochium trichocladiopsis</name>
    <dbReference type="NCBI Taxonomy" id="1682393"/>
    <lineage>
        <taxon>Eukaryota</taxon>
        <taxon>Fungi</taxon>
        <taxon>Dikarya</taxon>
        <taxon>Ascomycota</taxon>
        <taxon>Pezizomycotina</taxon>
        <taxon>Sordariomycetes</taxon>
        <taxon>Xylariomycetidae</taxon>
        <taxon>Xylariales</taxon>
        <taxon>Microdochiaceae</taxon>
        <taxon>Microdochium</taxon>
    </lineage>
</organism>
<evidence type="ECO:0000313" key="2">
    <source>
        <dbReference type="Proteomes" id="UP000756346"/>
    </source>
</evidence>
<dbReference type="Proteomes" id="UP000756346">
    <property type="component" value="Unassembled WGS sequence"/>
</dbReference>
<dbReference type="AlphaFoldDB" id="A0A9P9BWJ1"/>